<dbReference type="EMBL" id="OIVN01002124">
    <property type="protein sequence ID" value="SPD00811.1"/>
    <property type="molecule type" value="Genomic_DNA"/>
</dbReference>
<name>A0A2N9GN97_FAGSY</name>
<organism evidence="1">
    <name type="scientific">Fagus sylvatica</name>
    <name type="common">Beechnut</name>
    <dbReference type="NCBI Taxonomy" id="28930"/>
    <lineage>
        <taxon>Eukaryota</taxon>
        <taxon>Viridiplantae</taxon>
        <taxon>Streptophyta</taxon>
        <taxon>Embryophyta</taxon>
        <taxon>Tracheophyta</taxon>
        <taxon>Spermatophyta</taxon>
        <taxon>Magnoliopsida</taxon>
        <taxon>eudicotyledons</taxon>
        <taxon>Gunneridae</taxon>
        <taxon>Pentapetalae</taxon>
        <taxon>rosids</taxon>
        <taxon>fabids</taxon>
        <taxon>Fagales</taxon>
        <taxon>Fagaceae</taxon>
        <taxon>Fagus</taxon>
    </lineage>
</organism>
<dbReference type="AlphaFoldDB" id="A0A2N9GN97"/>
<reference evidence="1" key="1">
    <citation type="submission" date="2018-02" db="EMBL/GenBank/DDBJ databases">
        <authorList>
            <person name="Cohen D.B."/>
            <person name="Kent A.D."/>
        </authorList>
    </citation>
    <scope>NUCLEOTIDE SEQUENCE</scope>
</reference>
<proteinExistence type="predicted"/>
<evidence type="ECO:0000313" key="1">
    <source>
        <dbReference type="EMBL" id="SPD00811.1"/>
    </source>
</evidence>
<accession>A0A2N9GN97</accession>
<gene>
    <name evidence="1" type="ORF">FSB_LOCUS28693</name>
</gene>
<protein>
    <submittedName>
        <fullName evidence="1">Uncharacterized protein</fullName>
    </submittedName>
</protein>
<sequence length="48" mass="5247">MKGGWSPSVPPNVKVNFDAVVDPLIAETKAALLVFKKMKEAGFKNIIF</sequence>